<organism evidence="2 3">
    <name type="scientific">Paenibacillus psychroresistens</name>
    <dbReference type="NCBI Taxonomy" id="1778678"/>
    <lineage>
        <taxon>Bacteria</taxon>
        <taxon>Bacillati</taxon>
        <taxon>Bacillota</taxon>
        <taxon>Bacilli</taxon>
        <taxon>Bacillales</taxon>
        <taxon>Paenibacillaceae</taxon>
        <taxon>Paenibacillus</taxon>
    </lineage>
</organism>
<dbReference type="Proteomes" id="UP000426246">
    <property type="component" value="Chromosome"/>
</dbReference>
<dbReference type="OrthoDB" id="9811743at2"/>
<gene>
    <name evidence="2" type="ORF">EHS13_03540</name>
</gene>
<dbReference type="RefSeq" id="WP_155699044.1">
    <property type="nucleotide sequence ID" value="NZ_CP034235.1"/>
</dbReference>
<sequence>MANYLITGGAGFIGSHLCEALLKEGHHIINVDSFTDYYSYQSKVKNVLESLGMAKDFTFTNKADDLQQLQIKVNREQYRLELVDIRSMEGLESIFQASKIDAVIHLAASPGVRASMENPLGFEEVNVKGTLHILELMKKYEVKKWICASSSSVYGNNTKLPFAETDEVNSPISLYAMTKKSCELMGYAYHHLYGIDTIMLRFFTVFGERQRPDLAIHKFTALIDQGVAIPFYGDGSTQRDYTYIKDIINGISGSLQYIQQHQDVYQILNLGSNQTYSLTSLVDHISRELGKKPILHKLPMQPGDVDKTYADISKAQSLIHYNPLTTFDEGLHAFIAWYEGGRDEW</sequence>
<evidence type="ECO:0000259" key="1">
    <source>
        <dbReference type="Pfam" id="PF16363"/>
    </source>
</evidence>
<protein>
    <submittedName>
        <fullName evidence="2">NAD-dependent epimerase/dehydratase family protein</fullName>
    </submittedName>
</protein>
<dbReference type="KEGG" id="ppsc:EHS13_03540"/>
<dbReference type="Gene3D" id="3.90.25.10">
    <property type="entry name" value="UDP-galactose 4-epimerase, domain 1"/>
    <property type="match status" value="1"/>
</dbReference>
<dbReference type="EMBL" id="CP034235">
    <property type="protein sequence ID" value="QGQ94047.1"/>
    <property type="molecule type" value="Genomic_DNA"/>
</dbReference>
<dbReference type="PANTHER" id="PTHR43000">
    <property type="entry name" value="DTDP-D-GLUCOSE 4,6-DEHYDRATASE-RELATED"/>
    <property type="match status" value="1"/>
</dbReference>
<dbReference type="SUPFAM" id="SSF51735">
    <property type="entry name" value="NAD(P)-binding Rossmann-fold domains"/>
    <property type="match status" value="1"/>
</dbReference>
<name>A0A6B8RDQ3_9BACL</name>
<evidence type="ECO:0000313" key="3">
    <source>
        <dbReference type="Proteomes" id="UP000426246"/>
    </source>
</evidence>
<dbReference type="PRINTS" id="PR01713">
    <property type="entry name" value="NUCEPIMERASE"/>
</dbReference>
<dbReference type="Pfam" id="PF16363">
    <property type="entry name" value="GDP_Man_Dehyd"/>
    <property type="match status" value="1"/>
</dbReference>
<dbReference type="Gene3D" id="3.40.50.720">
    <property type="entry name" value="NAD(P)-binding Rossmann-like Domain"/>
    <property type="match status" value="1"/>
</dbReference>
<dbReference type="InterPro" id="IPR036291">
    <property type="entry name" value="NAD(P)-bd_dom_sf"/>
</dbReference>
<proteinExistence type="predicted"/>
<accession>A0A6B8RDQ3</accession>
<dbReference type="AlphaFoldDB" id="A0A6B8RDQ3"/>
<reference evidence="3" key="1">
    <citation type="submission" date="2018-11" db="EMBL/GenBank/DDBJ databases">
        <title>Complete genome sequence of Paenibacillus sp. ML311-T8.</title>
        <authorList>
            <person name="Nam Y.-D."/>
            <person name="Kang J."/>
            <person name="Chung W.-H."/>
            <person name="Park Y.S."/>
        </authorList>
    </citation>
    <scope>NUCLEOTIDE SEQUENCE [LARGE SCALE GENOMIC DNA]</scope>
    <source>
        <strain evidence="3">ML311-T8</strain>
    </source>
</reference>
<keyword evidence="3" id="KW-1185">Reference proteome</keyword>
<feature type="domain" description="NAD(P)-binding" evidence="1">
    <location>
        <begin position="5"/>
        <end position="332"/>
    </location>
</feature>
<dbReference type="InterPro" id="IPR016040">
    <property type="entry name" value="NAD(P)-bd_dom"/>
</dbReference>
<evidence type="ECO:0000313" key="2">
    <source>
        <dbReference type="EMBL" id="QGQ94047.1"/>
    </source>
</evidence>